<evidence type="ECO:0000313" key="3">
    <source>
        <dbReference type="EMBL" id="KAK6008866.1"/>
    </source>
</evidence>
<dbReference type="CDD" id="cd12148">
    <property type="entry name" value="fungal_TF_MHR"/>
    <property type="match status" value="1"/>
</dbReference>
<dbReference type="Proteomes" id="UP001341245">
    <property type="component" value="Unassembled WGS sequence"/>
</dbReference>
<evidence type="ECO:0000256" key="1">
    <source>
        <dbReference type="ARBA" id="ARBA00004123"/>
    </source>
</evidence>
<protein>
    <recommendedName>
        <fullName evidence="5">Transcription factor domain-containing protein</fullName>
    </recommendedName>
</protein>
<organism evidence="3 4">
    <name type="scientific">Aureobasidium pullulans</name>
    <name type="common">Black yeast</name>
    <name type="synonym">Pullularia pullulans</name>
    <dbReference type="NCBI Taxonomy" id="5580"/>
    <lineage>
        <taxon>Eukaryota</taxon>
        <taxon>Fungi</taxon>
        <taxon>Dikarya</taxon>
        <taxon>Ascomycota</taxon>
        <taxon>Pezizomycotina</taxon>
        <taxon>Dothideomycetes</taxon>
        <taxon>Dothideomycetidae</taxon>
        <taxon>Dothideales</taxon>
        <taxon>Saccotheciaceae</taxon>
        <taxon>Aureobasidium</taxon>
    </lineage>
</organism>
<name>A0ABR0TWK2_AURPU</name>
<dbReference type="InterPro" id="IPR021858">
    <property type="entry name" value="Fun_TF"/>
</dbReference>
<comment type="caution">
    <text evidence="3">The sequence shown here is derived from an EMBL/GenBank/DDBJ whole genome shotgun (WGS) entry which is preliminary data.</text>
</comment>
<reference evidence="3 4" key="1">
    <citation type="submission" date="2023-11" db="EMBL/GenBank/DDBJ databases">
        <title>Draft genome sequence and annotation of the polyextremotolerant black yeast-like fungus Aureobasidium pullulans NRRL 62042.</title>
        <authorList>
            <person name="Dielentheis-Frenken M.R.E."/>
            <person name="Wibberg D."/>
            <person name="Blank L.M."/>
            <person name="Tiso T."/>
        </authorList>
    </citation>
    <scope>NUCLEOTIDE SEQUENCE [LARGE SCALE GENOMIC DNA]</scope>
    <source>
        <strain evidence="3 4">NRRL 62042</strain>
    </source>
</reference>
<evidence type="ECO:0008006" key="5">
    <source>
        <dbReference type="Google" id="ProtNLM"/>
    </source>
</evidence>
<dbReference type="EMBL" id="JASGXD010000001">
    <property type="protein sequence ID" value="KAK6008866.1"/>
    <property type="molecule type" value="Genomic_DNA"/>
</dbReference>
<dbReference type="PANTHER" id="PTHR37534">
    <property type="entry name" value="TRANSCRIPTIONAL ACTIVATOR PROTEIN UGA3"/>
    <property type="match status" value="1"/>
</dbReference>
<keyword evidence="2" id="KW-0539">Nucleus</keyword>
<dbReference type="PANTHER" id="PTHR37534:SF25">
    <property type="entry name" value="ZN(II)2CYS6 TRANSCRIPTION FACTOR (EUROFUNG)"/>
    <property type="match status" value="1"/>
</dbReference>
<sequence length="402" mass="44297">MDVDVLEAFETQDHDENADEQEALGERIVNILDTQVDNPATSSARDSTGDGLGIAPISLQHSEDIFADRASTPLDLESGDRLPSPQAICPQPLLFGHGDLSTDVVNDSLDNLDLDLQSSCSLEKFHSNFGPTKTLESSRGFTASLSQREVLLMQHFVQKLSPWLDVCDVTARFAHEVPVRAMNSPMLLYAVLAIAAGHQASSDEDRHEASEYHGKCLELVIPALSQPESCFDDVLLATIVCLRCYEEFNTQADDFLHLNGTARLLSAIPHFSHSGGLAESASWQALRQDIYVSLVQKQPPTFELDNYDKSSVFNSLDFGAAANVIILLFAKILRCLYSFESNNNYTTWQGLEVAVDQWNAQRVFQPSYYQVAQPEAGKPFPTICMISAPQGETFVQAFGARC</sequence>
<accession>A0ABR0TWK2</accession>
<gene>
    <name evidence="3" type="ORF">QM012_000769</name>
</gene>
<evidence type="ECO:0000256" key="2">
    <source>
        <dbReference type="ARBA" id="ARBA00023242"/>
    </source>
</evidence>
<dbReference type="Pfam" id="PF11951">
    <property type="entry name" value="Fungal_trans_2"/>
    <property type="match status" value="1"/>
</dbReference>
<comment type="subcellular location">
    <subcellularLocation>
        <location evidence="1">Nucleus</location>
    </subcellularLocation>
</comment>
<proteinExistence type="predicted"/>
<keyword evidence="4" id="KW-1185">Reference proteome</keyword>
<evidence type="ECO:0000313" key="4">
    <source>
        <dbReference type="Proteomes" id="UP001341245"/>
    </source>
</evidence>